<gene>
    <name evidence="4" type="ORF">KK103_16600</name>
</gene>
<dbReference type="InterPro" id="IPR037143">
    <property type="entry name" value="4-PPantetheinyl_Trfase_dom_sf"/>
</dbReference>
<evidence type="ECO:0000256" key="2">
    <source>
        <dbReference type="SAM" id="MobiDB-lite"/>
    </source>
</evidence>
<dbReference type="SUPFAM" id="SSF56214">
    <property type="entry name" value="4'-phosphopantetheinyl transferase"/>
    <property type="match status" value="1"/>
</dbReference>
<dbReference type="Pfam" id="PF01648">
    <property type="entry name" value="ACPS"/>
    <property type="match status" value="1"/>
</dbReference>
<accession>A0A9Q2ZSK4</accession>
<dbReference type="Gene3D" id="3.90.470.20">
    <property type="entry name" value="4'-phosphopantetheinyl transferase domain"/>
    <property type="match status" value="1"/>
</dbReference>
<dbReference type="AlphaFoldDB" id="A0A9Q2ZSK4"/>
<organism evidence="4 5">
    <name type="scientific">Curtobacterium flaccumfaciens pv. flaccumfaciens</name>
    <dbReference type="NCBI Taxonomy" id="138532"/>
    <lineage>
        <taxon>Bacteria</taxon>
        <taxon>Bacillati</taxon>
        <taxon>Actinomycetota</taxon>
        <taxon>Actinomycetes</taxon>
        <taxon>Micrococcales</taxon>
        <taxon>Microbacteriaceae</taxon>
        <taxon>Curtobacterium</taxon>
    </lineage>
</organism>
<dbReference type="Proteomes" id="UP000709437">
    <property type="component" value="Unassembled WGS sequence"/>
</dbReference>
<dbReference type="EMBL" id="JAHEWX010000030">
    <property type="protein sequence ID" value="MBT1543384.1"/>
    <property type="molecule type" value="Genomic_DNA"/>
</dbReference>
<evidence type="ECO:0000256" key="1">
    <source>
        <dbReference type="ARBA" id="ARBA00022679"/>
    </source>
</evidence>
<comment type="caution">
    <text evidence="4">The sequence shown here is derived from an EMBL/GenBank/DDBJ whole genome shotgun (WGS) entry which is preliminary data.</text>
</comment>
<feature type="domain" description="4'-phosphopantetheinyl transferase" evidence="3">
    <location>
        <begin position="120"/>
        <end position="196"/>
    </location>
</feature>
<evidence type="ECO:0000313" key="4">
    <source>
        <dbReference type="EMBL" id="MBT1543384.1"/>
    </source>
</evidence>
<dbReference type="RefSeq" id="WP_214519968.1">
    <property type="nucleotide sequence ID" value="NZ_JAHEWX010000030.1"/>
</dbReference>
<dbReference type="GO" id="GO:0000287">
    <property type="term" value="F:magnesium ion binding"/>
    <property type="evidence" value="ECO:0007669"/>
    <property type="project" value="InterPro"/>
</dbReference>
<reference evidence="4" key="1">
    <citation type="submission" date="2021-05" db="EMBL/GenBank/DDBJ databases">
        <title>Whole genome sequence of Curtobacterium flaccumfaciens pv. flaccumfaciens strain CFBP 3417.</title>
        <authorList>
            <person name="Osdaghi E."/>
            <person name="Taghouti G."/>
            <person name="Portier P."/>
            <person name="Fazliarab A."/>
            <person name="Taghavi S.M."/>
            <person name="Briand M."/>
            <person name="Le-Saux M."/>
            <person name="Jacques M.-A."/>
        </authorList>
    </citation>
    <scope>NUCLEOTIDE SEQUENCE</scope>
    <source>
        <strain evidence="4">CFBP 3417</strain>
    </source>
</reference>
<proteinExistence type="predicted"/>
<evidence type="ECO:0000313" key="5">
    <source>
        <dbReference type="Proteomes" id="UP000709437"/>
    </source>
</evidence>
<dbReference type="GO" id="GO:0008897">
    <property type="term" value="F:holo-[acyl-carrier-protein] synthase activity"/>
    <property type="evidence" value="ECO:0007669"/>
    <property type="project" value="InterPro"/>
</dbReference>
<name>A0A9Q2ZSK4_9MICO</name>
<evidence type="ECO:0000259" key="3">
    <source>
        <dbReference type="Pfam" id="PF01648"/>
    </source>
</evidence>
<dbReference type="InterPro" id="IPR008278">
    <property type="entry name" value="4-PPantetheinyl_Trfase_dom"/>
</dbReference>
<protein>
    <submittedName>
        <fullName evidence="4">4'-phosphopantetheinyl transferase superfamily protein</fullName>
    </submittedName>
</protein>
<sequence length="268" mass="28022">MIHLLLTTVDDVLATGDRLLGSTGGAGAASLVSAADRAAADSRRADLDRRRTLAGRLALRFLACAVQGRSWFDAASVPVDRTCEHCSAPHGRPRIAGSSASTSTSGRLVLVAVGDDAARLGVDVEEYPETLWDGFDDYALHPAERAAMPTGRDGLVRRVQVWTDKEALLKSVGVGLRGEPSGLRVAAASAGVTTAAPLLGWRPVAQSADPRLATAWTVTINAGRRAAASIAAAHPTPIRPWRMDRQGAEPVQPDVRRDTAASVPAATA</sequence>
<keyword evidence="1 4" id="KW-0808">Transferase</keyword>
<feature type="region of interest" description="Disordered" evidence="2">
    <location>
        <begin position="240"/>
        <end position="268"/>
    </location>
</feature>